<gene>
    <name evidence="4" type="ORF">PV10_07569</name>
</gene>
<protein>
    <recommendedName>
        <fullName evidence="3">NAD-dependent epimerase/dehydratase domain-containing protein</fullName>
    </recommendedName>
</protein>
<dbReference type="OrthoDB" id="2735536at2759"/>
<name>A0A0D1XQ53_EXOME</name>
<dbReference type="SUPFAM" id="SSF51735">
    <property type="entry name" value="NAD(P)-binding Rossmann-fold domains"/>
    <property type="match status" value="1"/>
</dbReference>
<dbReference type="AlphaFoldDB" id="A0A0D1XQ53"/>
<sequence length="344" mass="37316">MQTTMSSSLILFTGATGFVGFHTLIEALSKGYNVRAAVRSEDKITSITTAKTIQPFLSQLSFVVVPDITKDGAFDEAVKGVQYIVHLASPLPKAEISTDWEQSLVLPAIHGTLSILYSALKQPTIKRVVITSSVVAVFPEDWYKTPMTQVFNANTIRPDTKGPYQDAAIAYSASKKLALNRTLDFIAKETPHFAIINLMPTFVLGADTHAETPSEAAGGSNGQLLRRFVQGTDVDALPAMTVHLDDVAFVHIAALTQELDGHQNFGLNFNGPSGIVWDDAIDIVKDKFPDSIANGILHTTGAQPSVKVPFDASETEKVFGFKYKPFEQQVQDAVGRYVELASKA</sequence>
<dbReference type="EMBL" id="KN847524">
    <property type="protein sequence ID" value="KIV90241.1"/>
    <property type="molecule type" value="Genomic_DNA"/>
</dbReference>
<organism evidence="4 5">
    <name type="scientific">Exophiala mesophila</name>
    <name type="common">Black yeast-like fungus</name>
    <dbReference type="NCBI Taxonomy" id="212818"/>
    <lineage>
        <taxon>Eukaryota</taxon>
        <taxon>Fungi</taxon>
        <taxon>Dikarya</taxon>
        <taxon>Ascomycota</taxon>
        <taxon>Pezizomycotina</taxon>
        <taxon>Eurotiomycetes</taxon>
        <taxon>Chaetothyriomycetidae</taxon>
        <taxon>Chaetothyriales</taxon>
        <taxon>Herpotrichiellaceae</taxon>
        <taxon>Exophiala</taxon>
    </lineage>
</organism>
<dbReference type="STRING" id="212818.A0A0D1XQ53"/>
<comment type="similarity">
    <text evidence="2">Belongs to the NAD(P)-dependent epimerase/dehydratase family. Dihydroflavonol-4-reductase subfamily.</text>
</comment>
<dbReference type="InterPro" id="IPR050425">
    <property type="entry name" value="NAD(P)_dehydrat-like"/>
</dbReference>
<evidence type="ECO:0000313" key="5">
    <source>
        <dbReference type="Proteomes" id="UP000054302"/>
    </source>
</evidence>
<dbReference type="HOGENOM" id="CLU_007383_9_2_1"/>
<dbReference type="GeneID" id="27325414"/>
<dbReference type="PANTHER" id="PTHR10366:SF564">
    <property type="entry name" value="STEROL-4-ALPHA-CARBOXYLATE 3-DEHYDROGENASE, DECARBOXYLATING"/>
    <property type="match status" value="1"/>
</dbReference>
<evidence type="ECO:0000256" key="2">
    <source>
        <dbReference type="ARBA" id="ARBA00023445"/>
    </source>
</evidence>
<keyword evidence="1" id="KW-0560">Oxidoreductase</keyword>
<evidence type="ECO:0000313" key="4">
    <source>
        <dbReference type="EMBL" id="KIV90241.1"/>
    </source>
</evidence>
<dbReference type="RefSeq" id="XP_016221815.1">
    <property type="nucleotide sequence ID" value="XM_016372483.1"/>
</dbReference>
<dbReference type="InterPro" id="IPR001509">
    <property type="entry name" value="Epimerase_deHydtase"/>
</dbReference>
<keyword evidence="5" id="KW-1185">Reference proteome</keyword>
<dbReference type="OMA" id="EGRHICC"/>
<dbReference type="Gene3D" id="3.40.50.720">
    <property type="entry name" value="NAD(P)-binding Rossmann-like Domain"/>
    <property type="match status" value="1"/>
</dbReference>
<dbReference type="Pfam" id="PF01370">
    <property type="entry name" value="Epimerase"/>
    <property type="match status" value="1"/>
</dbReference>
<reference evidence="4 5" key="1">
    <citation type="submission" date="2015-01" db="EMBL/GenBank/DDBJ databases">
        <title>The Genome Sequence of Exophiala mesophila CBS40295.</title>
        <authorList>
            <consortium name="The Broad Institute Genomics Platform"/>
            <person name="Cuomo C."/>
            <person name="de Hoog S."/>
            <person name="Gorbushina A."/>
            <person name="Stielow B."/>
            <person name="Teixiera M."/>
            <person name="Abouelleil A."/>
            <person name="Chapman S.B."/>
            <person name="Priest M."/>
            <person name="Young S.K."/>
            <person name="Wortman J."/>
            <person name="Nusbaum C."/>
            <person name="Birren B."/>
        </authorList>
    </citation>
    <scope>NUCLEOTIDE SEQUENCE [LARGE SCALE GENOMIC DNA]</scope>
    <source>
        <strain evidence="4 5">CBS 40295</strain>
    </source>
</reference>
<accession>A0A0D1XQ53</accession>
<evidence type="ECO:0000256" key="1">
    <source>
        <dbReference type="ARBA" id="ARBA00023002"/>
    </source>
</evidence>
<dbReference type="Proteomes" id="UP000054302">
    <property type="component" value="Unassembled WGS sequence"/>
</dbReference>
<dbReference type="GO" id="GO:0016616">
    <property type="term" value="F:oxidoreductase activity, acting on the CH-OH group of donors, NAD or NADP as acceptor"/>
    <property type="evidence" value="ECO:0007669"/>
    <property type="project" value="TreeGrafter"/>
</dbReference>
<dbReference type="PANTHER" id="PTHR10366">
    <property type="entry name" value="NAD DEPENDENT EPIMERASE/DEHYDRATASE"/>
    <property type="match status" value="1"/>
</dbReference>
<proteinExistence type="inferred from homology"/>
<evidence type="ECO:0000259" key="3">
    <source>
        <dbReference type="Pfam" id="PF01370"/>
    </source>
</evidence>
<feature type="domain" description="NAD-dependent epimerase/dehydratase" evidence="3">
    <location>
        <begin position="10"/>
        <end position="257"/>
    </location>
</feature>
<dbReference type="VEuPathDB" id="FungiDB:PV10_07569"/>
<dbReference type="InterPro" id="IPR036291">
    <property type="entry name" value="NAD(P)-bd_dom_sf"/>
</dbReference>